<dbReference type="RefSeq" id="WP_309651072.1">
    <property type="nucleotide sequence ID" value="NZ_JARWAK010000001.1"/>
</dbReference>
<dbReference type="InterPro" id="IPR019494">
    <property type="entry name" value="FIST_C"/>
</dbReference>
<sequence length="381" mass="40580">MPDAPAEAIRTAFSASADPARAARELAEALESPALGFVLFFCSADYPLAALGEALEAAFAPVPLAGCTTAGEITPEGYGRGCIVAIGFDRPDFAIACARVEDLEGFALPRAQRLVDGLLADCRRQAPPEGARPFVLTLLDGLSSSEEQVLATLEAALGGIASFGGSAGDDNRLHHTHVYADGAFHSASAVVVMVTSRRPFEVFTTHHLRPRREKLVVTAVDRARRRVLELNAAPAAEEYARLVGRPVTALDAGVFARHPLAVRIGEGHYVRSIQGVDDDGGLRFYCAVEKGIVLTAMRPAPMLEELDDVLADLARRLGPASLVLGCDCFLRRLELEADGRLADASRLLARARVVGFNTYGEQHQGMHINQTFTGVAIATGD</sequence>
<evidence type="ECO:0000259" key="2">
    <source>
        <dbReference type="SMART" id="SM01204"/>
    </source>
</evidence>
<feature type="domain" description="FIST" evidence="1">
    <location>
        <begin position="33"/>
        <end position="234"/>
    </location>
</feature>
<evidence type="ECO:0000259" key="1">
    <source>
        <dbReference type="SMART" id="SM00897"/>
    </source>
</evidence>
<evidence type="ECO:0000313" key="3">
    <source>
        <dbReference type="EMBL" id="MDR5865479.1"/>
    </source>
</evidence>
<dbReference type="Pfam" id="PF08495">
    <property type="entry name" value="FIST"/>
    <property type="match status" value="1"/>
</dbReference>
<name>A0ABU1FXX4_9GAMM</name>
<dbReference type="NCBIfam" id="NF041558">
    <property type="entry name" value="NosP"/>
    <property type="match status" value="1"/>
</dbReference>
<dbReference type="SMART" id="SM00897">
    <property type="entry name" value="FIST"/>
    <property type="match status" value="1"/>
</dbReference>
<comment type="caution">
    <text evidence="3">The sequence shown here is derived from an EMBL/GenBank/DDBJ whole genome shotgun (WGS) entry which is preliminary data.</text>
</comment>
<dbReference type="InterPro" id="IPR013702">
    <property type="entry name" value="FIST_domain_N"/>
</dbReference>
<dbReference type="PANTHER" id="PTHR40252:SF2">
    <property type="entry name" value="BLR0328 PROTEIN"/>
    <property type="match status" value="1"/>
</dbReference>
<keyword evidence="4" id="KW-1185">Reference proteome</keyword>
<evidence type="ECO:0000313" key="4">
    <source>
        <dbReference type="Proteomes" id="UP001264519"/>
    </source>
</evidence>
<dbReference type="Pfam" id="PF10442">
    <property type="entry name" value="FIST_C"/>
    <property type="match status" value="1"/>
</dbReference>
<gene>
    <name evidence="3" type="primary">nosP</name>
    <name evidence="3" type="ORF">QC818_01575</name>
</gene>
<dbReference type="PANTHER" id="PTHR40252">
    <property type="entry name" value="BLR0328 PROTEIN"/>
    <property type="match status" value="1"/>
</dbReference>
<proteinExistence type="predicted"/>
<dbReference type="SMART" id="SM01204">
    <property type="entry name" value="FIST_C"/>
    <property type="match status" value="1"/>
</dbReference>
<protein>
    <submittedName>
        <fullName evidence="3">Nitric oxide-sensing protein NosP</fullName>
    </submittedName>
</protein>
<dbReference type="Proteomes" id="UP001264519">
    <property type="component" value="Unassembled WGS sequence"/>
</dbReference>
<accession>A0ABU1FXX4</accession>
<dbReference type="EMBL" id="JARWAK010000001">
    <property type="protein sequence ID" value="MDR5865479.1"/>
    <property type="molecule type" value="Genomic_DNA"/>
</dbReference>
<reference evidence="3 4" key="1">
    <citation type="submission" date="2023-04" db="EMBL/GenBank/DDBJ databases">
        <title>A long-awaited taxogenomic arrangement of the family Halomonadaceae.</title>
        <authorList>
            <person name="De La Haba R."/>
            <person name="Chuvochina M."/>
            <person name="Wittouck S."/>
            <person name="Arahal D.R."/>
            <person name="Sanchez-Porro C."/>
            <person name="Hugenholtz P."/>
            <person name="Ventosa A."/>
        </authorList>
    </citation>
    <scope>NUCLEOTIDE SEQUENCE [LARGE SCALE GENOMIC DNA]</scope>
    <source>
        <strain evidence="3 4">DSM 23530</strain>
    </source>
</reference>
<feature type="domain" description="FIST C-domain" evidence="2">
    <location>
        <begin position="235"/>
        <end position="365"/>
    </location>
</feature>
<organism evidence="3 4">
    <name type="scientific">Halomonas koreensis</name>
    <dbReference type="NCBI Taxonomy" id="245385"/>
    <lineage>
        <taxon>Bacteria</taxon>
        <taxon>Pseudomonadati</taxon>
        <taxon>Pseudomonadota</taxon>
        <taxon>Gammaproteobacteria</taxon>
        <taxon>Oceanospirillales</taxon>
        <taxon>Halomonadaceae</taxon>
        <taxon>Halomonas</taxon>
    </lineage>
</organism>